<gene>
    <name evidence="11" type="ORF">KUV50_06070</name>
</gene>
<dbReference type="InterPro" id="IPR005467">
    <property type="entry name" value="His_kinase_dom"/>
</dbReference>
<dbReference type="GO" id="GO:0005524">
    <property type="term" value="F:ATP binding"/>
    <property type="evidence" value="ECO:0007669"/>
    <property type="project" value="UniProtKB-KW"/>
</dbReference>
<evidence type="ECO:0000256" key="5">
    <source>
        <dbReference type="ARBA" id="ARBA00022741"/>
    </source>
</evidence>
<keyword evidence="9" id="KW-0812">Transmembrane</keyword>
<accession>A0A953L6I7</accession>
<proteinExistence type="predicted"/>
<feature type="transmembrane region" description="Helical" evidence="9">
    <location>
        <begin position="439"/>
        <end position="459"/>
    </location>
</feature>
<keyword evidence="12" id="KW-1185">Reference proteome</keyword>
<comment type="catalytic activity">
    <reaction evidence="1">
        <text>ATP + protein L-histidine = ADP + protein N-phospho-L-histidine.</text>
        <dbReference type="EC" id="2.7.13.3"/>
    </reaction>
</comment>
<dbReference type="EMBL" id="JAHVHU010000006">
    <property type="protein sequence ID" value="MBY5957687.1"/>
    <property type="molecule type" value="Genomic_DNA"/>
</dbReference>
<protein>
    <recommendedName>
        <fullName evidence="2">histidine kinase</fullName>
        <ecNumber evidence="2">2.7.13.3</ecNumber>
    </recommendedName>
</protein>
<keyword evidence="8" id="KW-0902">Two-component regulatory system</keyword>
<dbReference type="InterPro" id="IPR011712">
    <property type="entry name" value="Sig_transdc_His_kin_sub3_dim/P"/>
</dbReference>
<evidence type="ECO:0000256" key="7">
    <source>
        <dbReference type="ARBA" id="ARBA00022840"/>
    </source>
</evidence>
<dbReference type="InterPro" id="IPR050482">
    <property type="entry name" value="Sensor_HK_TwoCompSys"/>
</dbReference>
<dbReference type="GO" id="GO:0016020">
    <property type="term" value="C:membrane"/>
    <property type="evidence" value="ECO:0007669"/>
    <property type="project" value="InterPro"/>
</dbReference>
<dbReference type="Pfam" id="PF02518">
    <property type="entry name" value="HATPase_c"/>
    <property type="match status" value="1"/>
</dbReference>
<dbReference type="InterPro" id="IPR003594">
    <property type="entry name" value="HATPase_dom"/>
</dbReference>
<keyword evidence="9" id="KW-1133">Transmembrane helix</keyword>
<dbReference type="SUPFAM" id="SSF55874">
    <property type="entry name" value="ATPase domain of HSP90 chaperone/DNA topoisomerase II/histidine kinase"/>
    <property type="match status" value="1"/>
</dbReference>
<comment type="caution">
    <text evidence="11">The sequence shown here is derived from an EMBL/GenBank/DDBJ whole genome shotgun (WGS) entry which is preliminary data.</text>
</comment>
<evidence type="ECO:0000256" key="1">
    <source>
        <dbReference type="ARBA" id="ARBA00000085"/>
    </source>
</evidence>
<dbReference type="EC" id="2.7.13.3" evidence="2"/>
<dbReference type="GO" id="GO:0046983">
    <property type="term" value="F:protein dimerization activity"/>
    <property type="evidence" value="ECO:0007669"/>
    <property type="project" value="InterPro"/>
</dbReference>
<dbReference type="GO" id="GO:0000155">
    <property type="term" value="F:phosphorelay sensor kinase activity"/>
    <property type="evidence" value="ECO:0007669"/>
    <property type="project" value="InterPro"/>
</dbReference>
<dbReference type="PANTHER" id="PTHR24421:SF10">
    <property type="entry name" value="NITRATE_NITRITE SENSOR PROTEIN NARQ"/>
    <property type="match status" value="1"/>
</dbReference>
<dbReference type="Proteomes" id="UP000753961">
    <property type="component" value="Unassembled WGS sequence"/>
</dbReference>
<evidence type="ECO:0000256" key="6">
    <source>
        <dbReference type="ARBA" id="ARBA00022777"/>
    </source>
</evidence>
<dbReference type="SUPFAM" id="SSF48452">
    <property type="entry name" value="TPR-like"/>
    <property type="match status" value="2"/>
</dbReference>
<sequence length="673" mass="76902">MKRINLWKHLKRTTCPPLLLLLLFNLLTNVGLVHSQNSPDLNHLDNISTEIPPTDSAAQSLKSMEAELIGAGDTLLAFTNYIQWTRYLIDRGNYRLWGSDLDPYKTYAEDHPAFREHHLYKFVLGLNHIAEGRPRQAVRHLLDIENNISSEDLLFLEAVYFDLYTGFLALTDYQGAAEYALKLLEQAQQEKDKPGELAARLMVATTFAKQGRFEETSRQRNQAAQLARETGEYGQLIFIYANNAIDERKQKNYDASFQYYNDALVTIDTNSTFHKADLLFYQVFVHANKLTLFNDVGMTDSTIRSGPAILDSLESYGATASIIDAHIQIGRAFLLEGKTEQALYYLEKAKNKLEGSGRDQMIIEVNSLLADVYKTTGFYQKAAEALSDQIRVQNQVDSINNAQLINSLQMRYESDRQQAVIEQKELEVQQGIRERKANMRIFLVSIIGLSLIGFSIFQWKHRLQLKREKNLEIKYNQQLIQFQEDENRRISKELHDGIGQSLMLIKNKVQLNHDGITAQMVGDTLEEVRTISRALHPFTLQKLGLTAALQKLIGDFDTNTDIFVDTAIEDIDQHYTNQSALNIFRIAQECLNNILKHSQAKAVEFRVRKHTKHAELYIKDNGRGFDVSENFNTVSSLGLKTLRERTRFLKGQLNIHSEKGAGTKITLKIPYDD</sequence>
<dbReference type="PANTHER" id="PTHR24421">
    <property type="entry name" value="NITRATE/NITRITE SENSOR PROTEIN NARX-RELATED"/>
    <property type="match status" value="1"/>
</dbReference>
<dbReference type="Gene3D" id="1.25.40.10">
    <property type="entry name" value="Tetratricopeptide repeat domain"/>
    <property type="match status" value="2"/>
</dbReference>
<keyword evidence="5" id="KW-0547">Nucleotide-binding</keyword>
<dbReference type="CDD" id="cd16917">
    <property type="entry name" value="HATPase_UhpB-NarQ-NarX-like"/>
    <property type="match status" value="1"/>
</dbReference>
<dbReference type="RefSeq" id="WP_222579211.1">
    <property type="nucleotide sequence ID" value="NZ_JAHVHU010000006.1"/>
</dbReference>
<name>A0A953L6I7_9BACT</name>
<dbReference type="Gene3D" id="3.30.565.10">
    <property type="entry name" value="Histidine kinase-like ATPase, C-terminal domain"/>
    <property type="match status" value="1"/>
</dbReference>
<evidence type="ECO:0000256" key="2">
    <source>
        <dbReference type="ARBA" id="ARBA00012438"/>
    </source>
</evidence>
<organism evidence="11 12">
    <name type="scientific">Membranihabitans marinus</name>
    <dbReference type="NCBI Taxonomy" id="1227546"/>
    <lineage>
        <taxon>Bacteria</taxon>
        <taxon>Pseudomonadati</taxon>
        <taxon>Bacteroidota</taxon>
        <taxon>Saprospiria</taxon>
        <taxon>Saprospirales</taxon>
        <taxon>Saprospiraceae</taxon>
        <taxon>Membranihabitans</taxon>
    </lineage>
</organism>
<evidence type="ECO:0000256" key="9">
    <source>
        <dbReference type="SAM" id="Phobius"/>
    </source>
</evidence>
<evidence type="ECO:0000256" key="4">
    <source>
        <dbReference type="ARBA" id="ARBA00022679"/>
    </source>
</evidence>
<keyword evidence="4" id="KW-0808">Transferase</keyword>
<dbReference type="InterPro" id="IPR011990">
    <property type="entry name" value="TPR-like_helical_dom_sf"/>
</dbReference>
<keyword evidence="7" id="KW-0067">ATP-binding</keyword>
<evidence type="ECO:0000313" key="11">
    <source>
        <dbReference type="EMBL" id="MBY5957687.1"/>
    </source>
</evidence>
<keyword evidence="9" id="KW-0472">Membrane</keyword>
<keyword evidence="6 11" id="KW-0418">Kinase</keyword>
<dbReference type="Pfam" id="PF07730">
    <property type="entry name" value="HisKA_3"/>
    <property type="match status" value="1"/>
</dbReference>
<dbReference type="SMART" id="SM00387">
    <property type="entry name" value="HATPase_c"/>
    <property type="match status" value="1"/>
</dbReference>
<dbReference type="PROSITE" id="PS50109">
    <property type="entry name" value="HIS_KIN"/>
    <property type="match status" value="1"/>
</dbReference>
<reference evidence="11" key="1">
    <citation type="submission" date="2021-06" db="EMBL/GenBank/DDBJ databases">
        <title>44 bacteria genomes isolated from Dapeng, Shenzhen.</title>
        <authorList>
            <person name="Zheng W."/>
            <person name="Yu S."/>
            <person name="Huang Y."/>
        </authorList>
    </citation>
    <scope>NUCLEOTIDE SEQUENCE</scope>
    <source>
        <strain evidence="11">DP5N28-2</strain>
    </source>
</reference>
<dbReference type="InterPro" id="IPR036890">
    <property type="entry name" value="HATPase_C_sf"/>
</dbReference>
<evidence type="ECO:0000313" key="12">
    <source>
        <dbReference type="Proteomes" id="UP000753961"/>
    </source>
</evidence>
<dbReference type="Gene3D" id="1.20.5.1930">
    <property type="match status" value="1"/>
</dbReference>
<evidence type="ECO:0000256" key="8">
    <source>
        <dbReference type="ARBA" id="ARBA00023012"/>
    </source>
</evidence>
<keyword evidence="3" id="KW-0597">Phosphoprotein</keyword>
<feature type="domain" description="Histidine kinase" evidence="10">
    <location>
        <begin position="493"/>
        <end position="673"/>
    </location>
</feature>
<evidence type="ECO:0000256" key="3">
    <source>
        <dbReference type="ARBA" id="ARBA00022553"/>
    </source>
</evidence>
<evidence type="ECO:0000259" key="10">
    <source>
        <dbReference type="PROSITE" id="PS50109"/>
    </source>
</evidence>
<dbReference type="AlphaFoldDB" id="A0A953L6I7"/>